<accession>E8WWW5</accession>
<gene>
    <name evidence="9" type="ordered locus">AciX9_1473</name>
</gene>
<evidence type="ECO:0000256" key="3">
    <source>
        <dbReference type="ARBA" id="ARBA00023001"/>
    </source>
</evidence>
<dbReference type="AlphaFoldDB" id="E8WWW5"/>
<dbReference type="InterPro" id="IPR018087">
    <property type="entry name" value="Glyco_hydro_5_CS"/>
</dbReference>
<dbReference type="GO" id="GO:0008422">
    <property type="term" value="F:beta-glucosidase activity"/>
    <property type="evidence" value="ECO:0007669"/>
    <property type="project" value="TreeGrafter"/>
</dbReference>
<proteinExistence type="inferred from homology"/>
<feature type="domain" description="Glycoside hydrolase family 5" evidence="8">
    <location>
        <begin position="43"/>
        <end position="332"/>
    </location>
</feature>
<dbReference type="PANTHER" id="PTHR31297">
    <property type="entry name" value="GLUCAN ENDO-1,6-BETA-GLUCOSIDASE B"/>
    <property type="match status" value="1"/>
</dbReference>
<dbReference type="PaxDb" id="1198114-AciX9_1473"/>
<dbReference type="SUPFAM" id="SSF51445">
    <property type="entry name" value="(Trans)glycosidases"/>
    <property type="match status" value="1"/>
</dbReference>
<evidence type="ECO:0000256" key="4">
    <source>
        <dbReference type="ARBA" id="ARBA00023277"/>
    </source>
</evidence>
<dbReference type="STRING" id="1198114.AciX9_1473"/>
<dbReference type="PROSITE" id="PS00659">
    <property type="entry name" value="GLYCOSYL_HYDROL_F5"/>
    <property type="match status" value="1"/>
</dbReference>
<keyword evidence="10" id="KW-1185">Reference proteome</keyword>
<name>E8WWW5_GRATM</name>
<dbReference type="EMBL" id="CP002480">
    <property type="protein sequence ID" value="ADW68526.1"/>
    <property type="molecule type" value="Genomic_DNA"/>
</dbReference>
<organism evidence="10">
    <name type="scientific">Granulicella tundricola (strain ATCC BAA-1859 / DSM 23138 / MP5ACTX9)</name>
    <dbReference type="NCBI Taxonomy" id="1198114"/>
    <lineage>
        <taxon>Bacteria</taxon>
        <taxon>Pseudomonadati</taxon>
        <taxon>Acidobacteriota</taxon>
        <taxon>Terriglobia</taxon>
        <taxon>Terriglobales</taxon>
        <taxon>Acidobacteriaceae</taxon>
        <taxon>Granulicella</taxon>
    </lineage>
</organism>
<dbReference type="KEGG" id="acm:AciX9_1473"/>
<evidence type="ECO:0000259" key="8">
    <source>
        <dbReference type="Pfam" id="PF00150"/>
    </source>
</evidence>
<keyword evidence="2 7" id="KW-0378">Hydrolase</keyword>
<reference evidence="10" key="1">
    <citation type="submission" date="2011-01" db="EMBL/GenBank/DDBJ databases">
        <title>Complete sequence of chromosome of Acidobacterium sp. MP5ACTX9.</title>
        <authorList>
            <consortium name="US DOE Joint Genome Institute"/>
            <person name="Lucas S."/>
            <person name="Copeland A."/>
            <person name="Lapidus A."/>
            <person name="Cheng J.-F."/>
            <person name="Goodwin L."/>
            <person name="Pitluck S."/>
            <person name="Teshima H."/>
            <person name="Detter J.C."/>
            <person name="Han C."/>
            <person name="Tapia R."/>
            <person name="Land M."/>
            <person name="Hauser L."/>
            <person name="Kyrpides N."/>
            <person name="Ivanova N."/>
            <person name="Ovchinnikova G."/>
            <person name="Pagani I."/>
            <person name="Rawat S.R."/>
            <person name="Mannisto M."/>
            <person name="Haggblom M.M."/>
            <person name="Woyke T."/>
        </authorList>
    </citation>
    <scope>NUCLEOTIDE SEQUENCE [LARGE SCALE GENOMIC DNA]</scope>
    <source>
        <strain evidence="10">MP5ACTX9</strain>
    </source>
</reference>
<evidence type="ECO:0000256" key="1">
    <source>
        <dbReference type="ARBA" id="ARBA00005641"/>
    </source>
</evidence>
<evidence type="ECO:0000313" key="10">
    <source>
        <dbReference type="Proteomes" id="UP000000343"/>
    </source>
</evidence>
<evidence type="ECO:0000256" key="6">
    <source>
        <dbReference type="ARBA" id="ARBA00023326"/>
    </source>
</evidence>
<dbReference type="Proteomes" id="UP000000343">
    <property type="component" value="Chromosome"/>
</dbReference>
<evidence type="ECO:0000256" key="5">
    <source>
        <dbReference type="ARBA" id="ARBA00023295"/>
    </source>
</evidence>
<dbReference type="HOGENOM" id="CLU_018668_1_0_0"/>
<comment type="similarity">
    <text evidence="1 7">Belongs to the glycosyl hydrolase 5 (cellulase A) family.</text>
</comment>
<dbReference type="eggNOG" id="COG2730">
    <property type="taxonomic scope" value="Bacteria"/>
</dbReference>
<keyword evidence="4" id="KW-0119">Carbohydrate metabolism</keyword>
<dbReference type="GO" id="GO:0005576">
    <property type="term" value="C:extracellular region"/>
    <property type="evidence" value="ECO:0007669"/>
    <property type="project" value="TreeGrafter"/>
</dbReference>
<protein>
    <submittedName>
        <fullName evidence="9">Glycoside hydrolase family 5</fullName>
    </submittedName>
</protein>
<keyword evidence="6" id="KW-0624">Polysaccharide degradation</keyword>
<dbReference type="InterPro" id="IPR050386">
    <property type="entry name" value="Glycosyl_hydrolase_5"/>
</dbReference>
<keyword evidence="5 7" id="KW-0326">Glycosidase</keyword>
<evidence type="ECO:0000256" key="7">
    <source>
        <dbReference type="RuleBase" id="RU361153"/>
    </source>
</evidence>
<dbReference type="InterPro" id="IPR001547">
    <property type="entry name" value="Glyco_hydro_5"/>
</dbReference>
<dbReference type="InterPro" id="IPR017853">
    <property type="entry name" value="GH"/>
</dbReference>
<dbReference type="Gene3D" id="3.20.20.80">
    <property type="entry name" value="Glycosidases"/>
    <property type="match status" value="1"/>
</dbReference>
<dbReference type="PANTHER" id="PTHR31297:SF41">
    <property type="entry name" value="ENDOGLUCANASE, PUTATIVE (AFU_ORTHOLOGUE AFUA_5G01830)-RELATED"/>
    <property type="match status" value="1"/>
</dbReference>
<dbReference type="GO" id="GO:0030245">
    <property type="term" value="P:cellulose catabolic process"/>
    <property type="evidence" value="ECO:0007669"/>
    <property type="project" value="UniProtKB-KW"/>
</dbReference>
<evidence type="ECO:0000313" key="9">
    <source>
        <dbReference type="EMBL" id="ADW68526.1"/>
    </source>
</evidence>
<dbReference type="Pfam" id="PF00150">
    <property type="entry name" value="Cellulase"/>
    <property type="match status" value="1"/>
</dbReference>
<sequence>MAAVAGGQRGSSLAFQRAEHLRRGINLSMWYAQSGDYSAGRLESFTTPDDFKLIKGLGFDHVRVSIDPDPLIAMPMSGALRPEAMARLDKTVAQLEAAGLNVVLDVHAGQDFVGKLANGEDGAANFFSFWSEFAKHFAGTDPEKVFFEVLNEPTMTDLYRWEGIQARAVARIRSVAPQHTILATASNYSGIDTLLALEPVRDENVIYTFHDYEPFWFTHQGANWGAQGWIFLRGVPYPATPQTIGKVLGQEQDERVRLWVQRFGYDHWDATRVGMEIAAAADWAQKRGVPLYCGEFGVYRTYADAKSRDTWISDMRTALESKHICWAMWDYQGDFGIVTKGSGGTMVDLGVVGALGLKGR</sequence>
<dbReference type="GO" id="GO:0009986">
    <property type="term" value="C:cell surface"/>
    <property type="evidence" value="ECO:0007669"/>
    <property type="project" value="TreeGrafter"/>
</dbReference>
<evidence type="ECO:0000256" key="2">
    <source>
        <dbReference type="ARBA" id="ARBA00022801"/>
    </source>
</evidence>
<keyword evidence="3" id="KW-0136">Cellulose degradation</keyword>